<protein>
    <recommendedName>
        <fullName evidence="2">PH domain-containing protein</fullName>
    </recommendedName>
</protein>
<feature type="region of interest" description="Disordered" evidence="1">
    <location>
        <begin position="359"/>
        <end position="456"/>
    </location>
</feature>
<dbReference type="InParanoid" id="A0A2T3A960"/>
<feature type="domain" description="PH" evidence="2">
    <location>
        <begin position="1"/>
        <end position="149"/>
    </location>
</feature>
<reference evidence="3 4" key="1">
    <citation type="journal article" date="2018" name="Mycol. Prog.">
        <title>Coniella lustricola, a new species from submerged detritus.</title>
        <authorList>
            <person name="Raudabaugh D.B."/>
            <person name="Iturriaga T."/>
            <person name="Carver A."/>
            <person name="Mondo S."/>
            <person name="Pangilinan J."/>
            <person name="Lipzen A."/>
            <person name="He G."/>
            <person name="Amirebrahimi M."/>
            <person name="Grigoriev I.V."/>
            <person name="Miller A.N."/>
        </authorList>
    </citation>
    <scope>NUCLEOTIDE SEQUENCE [LARGE SCALE GENOMIC DNA]</scope>
    <source>
        <strain evidence="3 4">B22-T-1</strain>
    </source>
</reference>
<proteinExistence type="predicted"/>
<feature type="region of interest" description="Disordered" evidence="1">
    <location>
        <begin position="502"/>
        <end position="521"/>
    </location>
</feature>
<sequence length="594" mass="64950">MEGYLTIPPDRGSILGRAVWKTRYVVIGSAQGEVSGPKAPSAGSLDGLTYLSIYKNPDDWEPAQQYAVSNVTHCQVQSIVHRKQGPALPTLILTIAPDPLTEKIRKRRSSRAATLVSNKDNGPTTLWFRTEGDASRLNEWARCIQSAIQPSLPEHHLPMSPMTPMTPLSPYFQNPFSPFAYRDTPESSGFRPPSAPKVLLHHKPSASLHVSRERPLTISDAPSLRSRRSDLSSLISSTTAGTATTHSYTAKPSSEVPSPIEMTGESFGGFIEGWTSAQGRSTNLNSPVRIARNSDELQQPMSPAALLDSGSPPGPGETILDRAFQLKYIPGSDQQAPGGEHLSSLARFEALMREVDAQREDRTQSFRPVSMAQQSELRSAWDVDDSSNDDDSDADSDDTQGESLERDLEDRLSGFERISRRATGLTRDEPSTPFQLPRRIRGTFSPGAVHQGSLSSLATRSRGHDARCEYNSTQSSIVPDGAAYSDELLDNLNASSAYRTSTLAEGQHGHSATSSIGERLSMNDYNRRHSSTSSMLIMQSNAHTDTADIPSPSAKPRAPPPMYASSRRDVQEPADKYKSWRSSTTIIANDRNFL</sequence>
<feature type="compositionally biased region" description="Polar residues" evidence="1">
    <location>
        <begin position="502"/>
        <end position="516"/>
    </location>
</feature>
<feature type="compositionally biased region" description="Basic and acidic residues" evidence="1">
    <location>
        <begin position="403"/>
        <end position="419"/>
    </location>
</feature>
<feature type="region of interest" description="Disordered" evidence="1">
    <location>
        <begin position="204"/>
        <end position="259"/>
    </location>
</feature>
<dbReference type="AlphaFoldDB" id="A0A2T3A960"/>
<evidence type="ECO:0000313" key="3">
    <source>
        <dbReference type="EMBL" id="PSR87087.1"/>
    </source>
</evidence>
<feature type="compositionally biased region" description="Low complexity" evidence="1">
    <location>
        <begin position="231"/>
        <end position="250"/>
    </location>
</feature>
<dbReference type="InterPro" id="IPR001849">
    <property type="entry name" value="PH_domain"/>
</dbReference>
<feature type="region of interest" description="Disordered" evidence="1">
    <location>
        <begin position="543"/>
        <end position="579"/>
    </location>
</feature>
<organism evidence="3 4">
    <name type="scientific">Coniella lustricola</name>
    <dbReference type="NCBI Taxonomy" id="2025994"/>
    <lineage>
        <taxon>Eukaryota</taxon>
        <taxon>Fungi</taxon>
        <taxon>Dikarya</taxon>
        <taxon>Ascomycota</taxon>
        <taxon>Pezizomycotina</taxon>
        <taxon>Sordariomycetes</taxon>
        <taxon>Sordariomycetidae</taxon>
        <taxon>Diaporthales</taxon>
        <taxon>Schizoparmaceae</taxon>
        <taxon>Coniella</taxon>
    </lineage>
</organism>
<accession>A0A2T3A960</accession>
<dbReference type="PROSITE" id="PS50003">
    <property type="entry name" value="PH_DOMAIN"/>
    <property type="match status" value="1"/>
</dbReference>
<evidence type="ECO:0000256" key="1">
    <source>
        <dbReference type="SAM" id="MobiDB-lite"/>
    </source>
</evidence>
<evidence type="ECO:0000313" key="4">
    <source>
        <dbReference type="Proteomes" id="UP000241462"/>
    </source>
</evidence>
<evidence type="ECO:0000259" key="2">
    <source>
        <dbReference type="PROSITE" id="PS50003"/>
    </source>
</evidence>
<dbReference type="STRING" id="2025994.A0A2T3A960"/>
<dbReference type="Proteomes" id="UP000241462">
    <property type="component" value="Unassembled WGS sequence"/>
</dbReference>
<dbReference type="Gene3D" id="2.30.29.30">
    <property type="entry name" value="Pleckstrin-homology domain (PH domain)/Phosphotyrosine-binding domain (PTB)"/>
    <property type="match status" value="1"/>
</dbReference>
<feature type="compositionally biased region" description="Acidic residues" evidence="1">
    <location>
        <begin position="382"/>
        <end position="400"/>
    </location>
</feature>
<dbReference type="EMBL" id="KZ678433">
    <property type="protein sequence ID" value="PSR87087.1"/>
    <property type="molecule type" value="Genomic_DNA"/>
</dbReference>
<keyword evidence="4" id="KW-1185">Reference proteome</keyword>
<feature type="compositionally biased region" description="Basic and acidic residues" evidence="1">
    <location>
        <begin position="566"/>
        <end position="578"/>
    </location>
</feature>
<gene>
    <name evidence="3" type="ORF">BD289DRAFT_452923</name>
</gene>
<dbReference type="InterPro" id="IPR011993">
    <property type="entry name" value="PH-like_dom_sf"/>
</dbReference>
<name>A0A2T3A960_9PEZI</name>
<dbReference type="OrthoDB" id="5379885at2759"/>
<feature type="compositionally biased region" description="Polar residues" evidence="1">
    <location>
        <begin position="365"/>
        <end position="377"/>
    </location>
</feature>